<organism evidence="2 3">
    <name type="scientific">candidate division TA06 bacterium 34_109</name>
    <dbReference type="NCBI Taxonomy" id="1635277"/>
    <lineage>
        <taxon>Bacteria</taxon>
        <taxon>Bacteria division TA06</taxon>
    </lineage>
</organism>
<evidence type="ECO:0000313" key="2">
    <source>
        <dbReference type="EMBL" id="KUK88263.1"/>
    </source>
</evidence>
<evidence type="ECO:0000313" key="3">
    <source>
        <dbReference type="Proteomes" id="UP000053467"/>
    </source>
</evidence>
<dbReference type="SUPFAM" id="SSF51735">
    <property type="entry name" value="NAD(P)-binding Rossmann-fold domains"/>
    <property type="match status" value="1"/>
</dbReference>
<dbReference type="PATRIC" id="fig|1635277.3.peg.279"/>
<protein>
    <submittedName>
        <fullName evidence="2">UDP-glucose 4-epimerase</fullName>
    </submittedName>
</protein>
<reference evidence="3" key="1">
    <citation type="journal article" date="2015" name="MBio">
        <title>Genome-Resolved Metagenomic Analysis Reveals Roles for Candidate Phyla and Other Microbial Community Members in Biogeochemical Transformations in Oil Reservoirs.</title>
        <authorList>
            <person name="Hu P."/>
            <person name="Tom L."/>
            <person name="Singh A."/>
            <person name="Thomas B.C."/>
            <person name="Baker B.J."/>
            <person name="Piceno Y.M."/>
            <person name="Andersen G.L."/>
            <person name="Banfield J.F."/>
        </authorList>
    </citation>
    <scope>NUCLEOTIDE SEQUENCE [LARGE SCALE GENOMIC DNA]</scope>
</reference>
<proteinExistence type="predicted"/>
<dbReference type="PANTHER" id="PTHR43000">
    <property type="entry name" value="DTDP-D-GLUCOSE 4,6-DEHYDRATASE-RELATED"/>
    <property type="match status" value="1"/>
</dbReference>
<name>A0A101I3U7_UNCT6</name>
<dbReference type="PRINTS" id="PR01713">
    <property type="entry name" value="NUCEPIMERASE"/>
</dbReference>
<dbReference type="Gene3D" id="3.90.25.10">
    <property type="entry name" value="UDP-galactose 4-epimerase, domain 1"/>
    <property type="match status" value="1"/>
</dbReference>
<gene>
    <name evidence="2" type="ORF">XE03_0269</name>
</gene>
<dbReference type="EMBL" id="LGGX01000001">
    <property type="protein sequence ID" value="KUK88263.1"/>
    <property type="molecule type" value="Genomic_DNA"/>
</dbReference>
<feature type="domain" description="NAD(P)-binding" evidence="1">
    <location>
        <begin position="5"/>
        <end position="304"/>
    </location>
</feature>
<sequence length="322" mass="37150">MKKIFVTGSCGFIGSHIVERLSKYYKVKALVYYNSSGDIGNLKYLKNHKNIEIEKGDIRDYQLIYSMTKDVDCIINLAALITIPYSFKAIDSYIETNIKGVKNILDVAKERKIKHTIIMSTSEVYGSAQYIPMDEKHPLNAYSPYAATKIAQDQIALSYSRVFSLPVTIVRPFNTFGPRQSLRSVIPQIILQSIKSNKIYIGNLHTERDYTYIDDLVDAFIKVIYNEKTFGKIFNICSKKSYSIKEIIKTVENISNKKLEPIVQKERVRKKSCEVDKLIGDNSFAKKLIGYTPKVSFEEGIEKTYKWFLENFKDLKRIDYEI</sequence>
<dbReference type="Proteomes" id="UP000053467">
    <property type="component" value="Unassembled WGS sequence"/>
</dbReference>
<dbReference type="Pfam" id="PF16363">
    <property type="entry name" value="GDP_Man_Dehyd"/>
    <property type="match status" value="1"/>
</dbReference>
<dbReference type="InterPro" id="IPR016040">
    <property type="entry name" value="NAD(P)-bd_dom"/>
</dbReference>
<evidence type="ECO:0000259" key="1">
    <source>
        <dbReference type="Pfam" id="PF16363"/>
    </source>
</evidence>
<accession>A0A101I3U7</accession>
<dbReference type="AlphaFoldDB" id="A0A101I3U7"/>
<dbReference type="Gene3D" id="3.40.50.720">
    <property type="entry name" value="NAD(P)-binding Rossmann-like Domain"/>
    <property type="match status" value="1"/>
</dbReference>
<dbReference type="InterPro" id="IPR036291">
    <property type="entry name" value="NAD(P)-bd_dom_sf"/>
</dbReference>
<comment type="caution">
    <text evidence="2">The sequence shown here is derived from an EMBL/GenBank/DDBJ whole genome shotgun (WGS) entry which is preliminary data.</text>
</comment>